<keyword evidence="2" id="KW-1185">Reference proteome</keyword>
<accession>A0ABR4CJI4</accession>
<gene>
    <name evidence="1" type="ORF">VTL71DRAFT_14608</name>
</gene>
<evidence type="ECO:0000313" key="1">
    <source>
        <dbReference type="EMBL" id="KAL2069929.1"/>
    </source>
</evidence>
<sequence length="395" mass="44947">MKLKSVSKLVKKLLYTSKVTNEDCKNKQAESLATTRPLNILKKLHPELIIYLADFLPLSSAALLALSCRTAYEILGTRFWARLRADDEQLQCFKFLSLLSRDISRDDYVPCYHCHVLHVCGILHPNLLQLAPLPAYQYDMTLCKRAEVLGKVAKYMHNRFQFRTVQMAMKMYRLHLDYQPWLEALCYKPIALVVMREFPSEFKASVRIINGFLLLYSQLIILLPPGLTATDLNRCGFDLCPHIRLTAHGVAPNLPETNECAINHDHVIERCIRSSAITSCTSCPTEFQLRTEDCEDFGIAVIITKWMDLGKGETIADPKWWSHLSNEYIAPNSGPLLEGQVRSDFISIRDAFRQLDSSKVDPILPLSDVKRLFHLSKRSNLKPSLLRLNGAVSLG</sequence>
<evidence type="ECO:0008006" key="3">
    <source>
        <dbReference type="Google" id="ProtNLM"/>
    </source>
</evidence>
<protein>
    <recommendedName>
        <fullName evidence="3">F-box domain-containing protein</fullName>
    </recommendedName>
</protein>
<comment type="caution">
    <text evidence="1">The sequence shown here is derived from an EMBL/GenBank/DDBJ whole genome shotgun (WGS) entry which is preliminary data.</text>
</comment>
<dbReference type="EMBL" id="JAZHXI010000007">
    <property type="protein sequence ID" value="KAL2069929.1"/>
    <property type="molecule type" value="Genomic_DNA"/>
</dbReference>
<name>A0ABR4CJI4_9HELO</name>
<dbReference type="Proteomes" id="UP001595075">
    <property type="component" value="Unassembled WGS sequence"/>
</dbReference>
<evidence type="ECO:0000313" key="2">
    <source>
        <dbReference type="Proteomes" id="UP001595075"/>
    </source>
</evidence>
<organism evidence="1 2">
    <name type="scientific">Oculimacula yallundae</name>
    <dbReference type="NCBI Taxonomy" id="86028"/>
    <lineage>
        <taxon>Eukaryota</taxon>
        <taxon>Fungi</taxon>
        <taxon>Dikarya</taxon>
        <taxon>Ascomycota</taxon>
        <taxon>Pezizomycotina</taxon>
        <taxon>Leotiomycetes</taxon>
        <taxon>Helotiales</taxon>
        <taxon>Ploettnerulaceae</taxon>
        <taxon>Oculimacula</taxon>
    </lineage>
</organism>
<reference evidence="1 2" key="1">
    <citation type="journal article" date="2024" name="Commun. Biol.">
        <title>Comparative genomic analysis of thermophilic fungi reveals convergent evolutionary adaptations and gene losses.</title>
        <authorList>
            <person name="Steindorff A.S."/>
            <person name="Aguilar-Pontes M.V."/>
            <person name="Robinson A.J."/>
            <person name="Andreopoulos B."/>
            <person name="LaButti K."/>
            <person name="Kuo A."/>
            <person name="Mondo S."/>
            <person name="Riley R."/>
            <person name="Otillar R."/>
            <person name="Haridas S."/>
            <person name="Lipzen A."/>
            <person name="Grimwood J."/>
            <person name="Schmutz J."/>
            <person name="Clum A."/>
            <person name="Reid I.D."/>
            <person name="Moisan M.C."/>
            <person name="Butler G."/>
            <person name="Nguyen T.T.M."/>
            <person name="Dewar K."/>
            <person name="Conant G."/>
            <person name="Drula E."/>
            <person name="Henrissat B."/>
            <person name="Hansel C."/>
            <person name="Singer S."/>
            <person name="Hutchinson M.I."/>
            <person name="de Vries R.P."/>
            <person name="Natvig D.O."/>
            <person name="Powell A.J."/>
            <person name="Tsang A."/>
            <person name="Grigoriev I.V."/>
        </authorList>
    </citation>
    <scope>NUCLEOTIDE SEQUENCE [LARGE SCALE GENOMIC DNA]</scope>
    <source>
        <strain evidence="1 2">CBS 494.80</strain>
    </source>
</reference>
<proteinExistence type="predicted"/>